<name>A0AAV4A5D6_9GAST</name>
<dbReference type="GO" id="GO:0008234">
    <property type="term" value="F:cysteine-type peptidase activity"/>
    <property type="evidence" value="ECO:0007669"/>
    <property type="project" value="UniProtKB-KW"/>
</dbReference>
<evidence type="ECO:0000256" key="4">
    <source>
        <dbReference type="ARBA" id="ARBA00022807"/>
    </source>
</evidence>
<dbReference type="Pfam" id="PF08246">
    <property type="entry name" value="Inhibitor_I29"/>
    <property type="match status" value="1"/>
</dbReference>
<dbReference type="InterPro" id="IPR000169">
    <property type="entry name" value="Pept_cys_AS"/>
</dbReference>
<feature type="signal peptide" evidence="7">
    <location>
        <begin position="1"/>
        <end position="18"/>
    </location>
</feature>
<evidence type="ECO:0000256" key="3">
    <source>
        <dbReference type="ARBA" id="ARBA00022801"/>
    </source>
</evidence>
<evidence type="ECO:0000256" key="5">
    <source>
        <dbReference type="ARBA" id="ARBA00023145"/>
    </source>
</evidence>
<dbReference type="PANTHER" id="PTHR12411">
    <property type="entry name" value="CYSTEINE PROTEASE FAMILY C1-RELATED"/>
    <property type="match status" value="1"/>
</dbReference>
<feature type="chain" id="PRO_5043584932" evidence="7">
    <location>
        <begin position="19"/>
        <end position="349"/>
    </location>
</feature>
<protein>
    <submittedName>
        <fullName evidence="10">Cathepsin-l</fullName>
    </submittedName>
</protein>
<dbReference type="Proteomes" id="UP000735302">
    <property type="component" value="Unassembled WGS sequence"/>
</dbReference>
<dbReference type="EMBL" id="BLXT01003727">
    <property type="protein sequence ID" value="GFO03471.1"/>
    <property type="molecule type" value="Genomic_DNA"/>
</dbReference>
<evidence type="ECO:0000256" key="1">
    <source>
        <dbReference type="ARBA" id="ARBA00008455"/>
    </source>
</evidence>
<keyword evidence="7" id="KW-0732">Signal</keyword>
<evidence type="ECO:0000259" key="9">
    <source>
        <dbReference type="SMART" id="SM00848"/>
    </source>
</evidence>
<dbReference type="InterPro" id="IPR025660">
    <property type="entry name" value="Pept_his_AS"/>
</dbReference>
<dbReference type="AlphaFoldDB" id="A0AAV4A5D6"/>
<dbReference type="Pfam" id="PF00112">
    <property type="entry name" value="Peptidase_C1"/>
    <property type="match status" value="1"/>
</dbReference>
<dbReference type="InterPro" id="IPR039417">
    <property type="entry name" value="Peptidase_C1A_papain-like"/>
</dbReference>
<evidence type="ECO:0000259" key="8">
    <source>
        <dbReference type="SMART" id="SM00645"/>
    </source>
</evidence>
<keyword evidence="3" id="KW-0378">Hydrolase</keyword>
<comment type="similarity">
    <text evidence="1">Belongs to the peptidase C1 family.</text>
</comment>
<dbReference type="PRINTS" id="PR00705">
    <property type="entry name" value="PAPAIN"/>
</dbReference>
<gene>
    <name evidence="10" type="ORF">PoB_002997600</name>
</gene>
<reference evidence="10 11" key="1">
    <citation type="journal article" date="2021" name="Elife">
        <title>Chloroplast acquisition without the gene transfer in kleptoplastic sea slugs, Plakobranchus ocellatus.</title>
        <authorList>
            <person name="Maeda T."/>
            <person name="Takahashi S."/>
            <person name="Yoshida T."/>
            <person name="Shimamura S."/>
            <person name="Takaki Y."/>
            <person name="Nagai Y."/>
            <person name="Toyoda A."/>
            <person name="Suzuki Y."/>
            <person name="Arimoto A."/>
            <person name="Ishii H."/>
            <person name="Satoh N."/>
            <person name="Nishiyama T."/>
            <person name="Hasebe M."/>
            <person name="Maruyama T."/>
            <person name="Minagawa J."/>
            <person name="Obokata J."/>
            <person name="Shigenobu S."/>
        </authorList>
    </citation>
    <scope>NUCLEOTIDE SEQUENCE [LARGE SCALE GENOMIC DNA]</scope>
</reference>
<evidence type="ECO:0000256" key="7">
    <source>
        <dbReference type="SAM" id="SignalP"/>
    </source>
</evidence>
<feature type="domain" description="Cathepsin propeptide inhibitor" evidence="9">
    <location>
        <begin position="44"/>
        <end position="104"/>
    </location>
</feature>
<evidence type="ECO:0000313" key="11">
    <source>
        <dbReference type="Proteomes" id="UP000735302"/>
    </source>
</evidence>
<feature type="domain" description="Peptidase C1A papain C-terminal" evidence="8">
    <location>
        <begin position="131"/>
        <end position="347"/>
    </location>
</feature>
<evidence type="ECO:0000313" key="10">
    <source>
        <dbReference type="EMBL" id="GFO03471.1"/>
    </source>
</evidence>
<dbReference type="InterPro" id="IPR013201">
    <property type="entry name" value="Prot_inhib_I29"/>
</dbReference>
<keyword evidence="4" id="KW-0788">Thiol protease</keyword>
<accession>A0AAV4A5D6</accession>
<keyword evidence="2" id="KW-0645">Protease</keyword>
<keyword evidence="11" id="KW-1185">Reference proteome</keyword>
<dbReference type="GO" id="GO:0006508">
    <property type="term" value="P:proteolysis"/>
    <property type="evidence" value="ECO:0007669"/>
    <property type="project" value="UniProtKB-KW"/>
</dbReference>
<evidence type="ECO:0000256" key="6">
    <source>
        <dbReference type="ARBA" id="ARBA00023157"/>
    </source>
</evidence>
<dbReference type="InterPro" id="IPR013128">
    <property type="entry name" value="Peptidase_C1A"/>
</dbReference>
<dbReference type="FunFam" id="3.90.70.10:FF:000006">
    <property type="entry name" value="Cathepsin S"/>
    <property type="match status" value="1"/>
</dbReference>
<sequence>MTVTVIFLLTVCCAFISAAYRPSSEGGPPDAPYKLYYADYNKTWENYKITFDKKYKDEAEERERFAIFMENVNYVEYHNWKYHNNRSSYYMGINQFTDLRYQEIRETIGRRTKRDRFRYYCNEYTPDTRQVPAYVDWREKGYVTPVKNQGKCGSCWAFSAIGALEGQWFANRGRLISLSEQQLIDCSKEDNGCAGGGANTAYEYILQAGGVDTDANYPYQAKNGTCHFDECEISASILTCTAVVPEESEEALKIAVGNIGPIATTLTVAESKFEHYKGGVYDNPSCGSGYDDVNHGVLVVGYGSQGGHDYWIVKNSWGASWGEDGYAKMSRNKGNQCGIATTAVFPLVR</sequence>
<dbReference type="Gene3D" id="3.90.70.10">
    <property type="entry name" value="Cysteine proteinases"/>
    <property type="match status" value="1"/>
</dbReference>
<comment type="caution">
    <text evidence="10">The sequence shown here is derived from an EMBL/GenBank/DDBJ whole genome shotgun (WGS) entry which is preliminary data.</text>
</comment>
<dbReference type="PROSITE" id="PS00139">
    <property type="entry name" value="THIOL_PROTEASE_CYS"/>
    <property type="match status" value="1"/>
</dbReference>
<dbReference type="InterPro" id="IPR038765">
    <property type="entry name" value="Papain-like_cys_pep_sf"/>
</dbReference>
<proteinExistence type="inferred from homology"/>
<dbReference type="InterPro" id="IPR000668">
    <property type="entry name" value="Peptidase_C1A_C"/>
</dbReference>
<keyword evidence="6" id="KW-1015">Disulfide bond</keyword>
<dbReference type="SMART" id="SM00645">
    <property type="entry name" value="Pept_C1"/>
    <property type="match status" value="1"/>
</dbReference>
<dbReference type="SUPFAM" id="SSF54001">
    <property type="entry name" value="Cysteine proteinases"/>
    <property type="match status" value="1"/>
</dbReference>
<organism evidence="10 11">
    <name type="scientific">Plakobranchus ocellatus</name>
    <dbReference type="NCBI Taxonomy" id="259542"/>
    <lineage>
        <taxon>Eukaryota</taxon>
        <taxon>Metazoa</taxon>
        <taxon>Spiralia</taxon>
        <taxon>Lophotrochozoa</taxon>
        <taxon>Mollusca</taxon>
        <taxon>Gastropoda</taxon>
        <taxon>Heterobranchia</taxon>
        <taxon>Euthyneura</taxon>
        <taxon>Panpulmonata</taxon>
        <taxon>Sacoglossa</taxon>
        <taxon>Placobranchoidea</taxon>
        <taxon>Plakobranchidae</taxon>
        <taxon>Plakobranchus</taxon>
    </lineage>
</organism>
<dbReference type="SMART" id="SM00848">
    <property type="entry name" value="Inhibitor_I29"/>
    <property type="match status" value="1"/>
</dbReference>
<evidence type="ECO:0000256" key="2">
    <source>
        <dbReference type="ARBA" id="ARBA00022670"/>
    </source>
</evidence>
<keyword evidence="5" id="KW-0865">Zymogen</keyword>
<dbReference type="PROSITE" id="PS00639">
    <property type="entry name" value="THIOL_PROTEASE_HIS"/>
    <property type="match status" value="1"/>
</dbReference>
<dbReference type="CDD" id="cd02248">
    <property type="entry name" value="Peptidase_C1A"/>
    <property type="match status" value="1"/>
</dbReference>